<evidence type="ECO:0000313" key="3">
    <source>
        <dbReference type="EMBL" id="UQC83522.1"/>
    </source>
</evidence>
<accession>A0A9Q8SVS5</accession>
<reference evidence="3" key="1">
    <citation type="journal article" date="2021" name="Mol. Plant Microbe Interact.">
        <title>Complete Genome Sequence of the Plant-Pathogenic Fungus Colletotrichum lupini.</title>
        <authorList>
            <person name="Baroncelli R."/>
            <person name="Pensec F."/>
            <person name="Da Lio D."/>
            <person name="Boufleur T."/>
            <person name="Vicente I."/>
            <person name="Sarrocco S."/>
            <person name="Picot A."/>
            <person name="Baraldi E."/>
            <person name="Sukno S."/>
            <person name="Thon M."/>
            <person name="Le Floch G."/>
        </authorList>
    </citation>
    <scope>NUCLEOTIDE SEQUENCE</scope>
    <source>
        <strain evidence="3">IMI 504893</strain>
    </source>
</reference>
<dbReference type="GO" id="GO:0016491">
    <property type="term" value="F:oxidoreductase activity"/>
    <property type="evidence" value="ECO:0007669"/>
    <property type="project" value="InterPro"/>
</dbReference>
<dbReference type="RefSeq" id="XP_049145141.1">
    <property type="nucleotide sequence ID" value="XM_049287997.1"/>
</dbReference>
<dbReference type="InterPro" id="IPR009799">
    <property type="entry name" value="EthD_dom"/>
</dbReference>
<protein>
    <recommendedName>
        <fullName evidence="2">EthD domain-containing protein</fullName>
    </recommendedName>
</protein>
<gene>
    <name evidence="3" type="ORF">CLUP02_09016</name>
</gene>
<comment type="similarity">
    <text evidence="1">Belongs to the tpcK family.</text>
</comment>
<dbReference type="Proteomes" id="UP000830671">
    <property type="component" value="Chromosome 4"/>
</dbReference>
<dbReference type="KEGG" id="clup:CLUP02_09016"/>
<dbReference type="AlphaFoldDB" id="A0A9Q8SVS5"/>
<dbReference type="Pfam" id="PF07110">
    <property type="entry name" value="EthD"/>
    <property type="match status" value="1"/>
</dbReference>
<dbReference type="InterPro" id="IPR011008">
    <property type="entry name" value="Dimeric_a/b-barrel"/>
</dbReference>
<dbReference type="GeneID" id="73343007"/>
<dbReference type="SUPFAM" id="SSF54909">
    <property type="entry name" value="Dimeric alpha+beta barrel"/>
    <property type="match status" value="1"/>
</dbReference>
<feature type="domain" description="EthD" evidence="2">
    <location>
        <begin position="59"/>
        <end position="153"/>
    </location>
</feature>
<evidence type="ECO:0000256" key="1">
    <source>
        <dbReference type="ARBA" id="ARBA00005986"/>
    </source>
</evidence>
<evidence type="ECO:0000259" key="2">
    <source>
        <dbReference type="Pfam" id="PF07110"/>
    </source>
</evidence>
<name>A0A9Q8SVS5_9PEZI</name>
<proteinExistence type="inferred from homology"/>
<keyword evidence="4" id="KW-1185">Reference proteome</keyword>
<dbReference type="Gene3D" id="3.30.70.100">
    <property type="match status" value="1"/>
</dbReference>
<dbReference type="EMBL" id="CP019476">
    <property type="protein sequence ID" value="UQC83522.1"/>
    <property type="molecule type" value="Genomic_DNA"/>
</dbReference>
<sequence length="251" mass="28156">MAAAWIENPGPRALLHIIIQPTYTMRFTSTTCGLGALLTLLVPALADESARIITFLTRKAEMTEQEFHDHWTNTHGPLVVPWALQYGVNRYTQYHTTEANRTTLQKALRLPDEYLLQYDGAADFTVSSIEQFLSAYADPYYKQVIEPDEKSLFAHSGDVMVVRGSLGWTTDIVENGGAVMDVAGGCSKWREIHGIVNVFSLSQKAWLSRLARWDITEQLGCLLDFVRKEYPDEWTGTSHRAESRPGVGTST</sequence>
<organism evidence="3 4">
    <name type="scientific">Colletotrichum lupini</name>
    <dbReference type="NCBI Taxonomy" id="145971"/>
    <lineage>
        <taxon>Eukaryota</taxon>
        <taxon>Fungi</taxon>
        <taxon>Dikarya</taxon>
        <taxon>Ascomycota</taxon>
        <taxon>Pezizomycotina</taxon>
        <taxon>Sordariomycetes</taxon>
        <taxon>Hypocreomycetidae</taxon>
        <taxon>Glomerellales</taxon>
        <taxon>Glomerellaceae</taxon>
        <taxon>Colletotrichum</taxon>
        <taxon>Colletotrichum acutatum species complex</taxon>
    </lineage>
</organism>
<evidence type="ECO:0000313" key="4">
    <source>
        <dbReference type="Proteomes" id="UP000830671"/>
    </source>
</evidence>